<dbReference type="InterPro" id="IPR038408">
    <property type="entry name" value="GNK2_sf"/>
</dbReference>
<keyword evidence="11" id="KW-0465">Mannose-binding</keyword>
<dbReference type="Gene3D" id="3.30.430.20">
    <property type="entry name" value="Gnk2 domain, C-X8-C-X2-C motif"/>
    <property type="match status" value="1"/>
</dbReference>
<dbReference type="InterPro" id="IPR051378">
    <property type="entry name" value="Cell2Cell_Antifungal"/>
</dbReference>
<sequence>MAASLRVAAIAVALFCICNGLGCYAKAYAGGREESLVSLLCNRQEWPGKESPFAYSLFYVLKHIIQDTPENGFDYYVESSYTTGSVCGHGVCEPELSKEQCRDCLFLAVSGPSNCAVTPIGAQVELTDCRLRYENYDFTE</sequence>
<evidence type="ECO:0000256" key="9">
    <source>
        <dbReference type="ARBA" id="ARBA00022949"/>
    </source>
</evidence>
<dbReference type="Proteomes" id="UP000197138">
    <property type="component" value="Unassembled WGS sequence"/>
</dbReference>
<evidence type="ECO:0000313" key="18">
    <source>
        <dbReference type="Proteomes" id="UP000197138"/>
    </source>
</evidence>
<evidence type="ECO:0000256" key="3">
    <source>
        <dbReference type="ARBA" id="ARBA00022577"/>
    </source>
</evidence>
<feature type="signal peptide" evidence="15">
    <location>
        <begin position="1"/>
        <end position="20"/>
    </location>
</feature>
<dbReference type="CDD" id="cd23509">
    <property type="entry name" value="Gnk2-like"/>
    <property type="match status" value="1"/>
</dbReference>
<dbReference type="PANTHER" id="PTHR32080:SF54">
    <property type="entry name" value="GNK2-HOMOLOGOUS DOMAIN-CONTAINING PROTEIN"/>
    <property type="match status" value="1"/>
</dbReference>
<dbReference type="GO" id="GO:0031640">
    <property type="term" value="P:killing of cells of another organism"/>
    <property type="evidence" value="ECO:0007669"/>
    <property type="project" value="UniProtKB-KW"/>
</dbReference>
<dbReference type="InterPro" id="IPR002902">
    <property type="entry name" value="GNK2"/>
</dbReference>
<evidence type="ECO:0000256" key="2">
    <source>
        <dbReference type="ARBA" id="ARBA00022529"/>
    </source>
</evidence>
<dbReference type="EMBL" id="MTKT01002214">
    <property type="protein sequence ID" value="OWM81167.1"/>
    <property type="molecule type" value="Genomic_DNA"/>
</dbReference>
<evidence type="ECO:0000256" key="12">
    <source>
        <dbReference type="ARBA" id="ARBA00023157"/>
    </source>
</evidence>
<proteinExistence type="inferred from homology"/>
<reference evidence="18" key="1">
    <citation type="journal article" date="2017" name="Plant J.">
        <title>The pomegranate (Punica granatum L.) genome and the genomics of punicalagin biosynthesis.</title>
        <authorList>
            <person name="Qin G."/>
            <person name="Xu C."/>
            <person name="Ming R."/>
            <person name="Tang H."/>
            <person name="Guyot R."/>
            <person name="Kramer E.M."/>
            <person name="Hu Y."/>
            <person name="Yi X."/>
            <person name="Qi Y."/>
            <person name="Xu X."/>
            <person name="Gao Z."/>
            <person name="Pan H."/>
            <person name="Jian J."/>
            <person name="Tian Y."/>
            <person name="Yue Z."/>
            <person name="Xu Y."/>
        </authorList>
    </citation>
    <scope>NUCLEOTIDE SEQUENCE [LARGE SCALE GENOMIC DNA]</scope>
    <source>
        <strain evidence="18">cv. Dabenzi</strain>
    </source>
</reference>
<evidence type="ECO:0000256" key="15">
    <source>
        <dbReference type="SAM" id="SignalP"/>
    </source>
</evidence>
<keyword evidence="3" id="KW-0295">Fungicide</keyword>
<dbReference type="GO" id="GO:0050832">
    <property type="term" value="P:defense response to fungus"/>
    <property type="evidence" value="ECO:0007669"/>
    <property type="project" value="UniProtKB-KW"/>
</dbReference>
<organism evidence="17 18">
    <name type="scientific">Punica granatum</name>
    <name type="common">Pomegranate</name>
    <dbReference type="NCBI Taxonomy" id="22663"/>
    <lineage>
        <taxon>Eukaryota</taxon>
        <taxon>Viridiplantae</taxon>
        <taxon>Streptophyta</taxon>
        <taxon>Embryophyta</taxon>
        <taxon>Tracheophyta</taxon>
        <taxon>Spermatophyta</taxon>
        <taxon>Magnoliopsida</taxon>
        <taxon>eudicotyledons</taxon>
        <taxon>Gunneridae</taxon>
        <taxon>Pentapetalae</taxon>
        <taxon>rosids</taxon>
        <taxon>malvids</taxon>
        <taxon>Myrtales</taxon>
        <taxon>Lythraceae</taxon>
        <taxon>Punica</taxon>
    </lineage>
</organism>
<keyword evidence="8" id="KW-0611">Plant defense</keyword>
<dbReference type="Pfam" id="PF01657">
    <property type="entry name" value="Stress-antifung"/>
    <property type="match status" value="1"/>
</dbReference>
<name>A0A218X897_PUNGR</name>
<evidence type="ECO:0000259" key="16">
    <source>
        <dbReference type="PROSITE" id="PS51473"/>
    </source>
</evidence>
<feature type="chain" id="PRO_5013370142" description="Gnk2-homologous domain-containing protein" evidence="15">
    <location>
        <begin position="21"/>
        <end position="140"/>
    </location>
</feature>
<keyword evidence="7" id="KW-0677">Repeat</keyword>
<keyword evidence="4" id="KW-0945">Host-virus interaction</keyword>
<feature type="domain" description="Gnk2-homologous" evidence="16">
    <location>
        <begin position="34"/>
        <end position="138"/>
    </location>
</feature>
<dbReference type="GO" id="GO:0005886">
    <property type="term" value="C:plasma membrane"/>
    <property type="evidence" value="ECO:0007669"/>
    <property type="project" value="UniProtKB-SubCell"/>
</dbReference>
<evidence type="ECO:0000256" key="1">
    <source>
        <dbReference type="ARBA" id="ARBA00004251"/>
    </source>
</evidence>
<dbReference type="GO" id="GO:0042742">
    <property type="term" value="P:defense response to bacterium"/>
    <property type="evidence" value="ECO:0007669"/>
    <property type="project" value="UniProtKB-KW"/>
</dbReference>
<gene>
    <name evidence="17" type="ORF">CDL15_Pgr007198</name>
</gene>
<evidence type="ECO:0000256" key="14">
    <source>
        <dbReference type="ARBA" id="ARBA00038393"/>
    </source>
</evidence>
<protein>
    <recommendedName>
        <fullName evidence="16">Gnk2-homologous domain-containing protein</fullName>
    </recommendedName>
</protein>
<keyword evidence="10" id="KW-0044">Antibiotic</keyword>
<keyword evidence="6" id="KW-0430">Lectin</keyword>
<keyword evidence="2" id="KW-0929">Antimicrobial</keyword>
<evidence type="ECO:0000256" key="6">
    <source>
        <dbReference type="ARBA" id="ARBA00022734"/>
    </source>
</evidence>
<keyword evidence="5 15" id="KW-0732">Signal</keyword>
<accession>A0A218X897</accession>
<evidence type="ECO:0000256" key="5">
    <source>
        <dbReference type="ARBA" id="ARBA00022729"/>
    </source>
</evidence>
<dbReference type="PROSITE" id="PS51473">
    <property type="entry name" value="GNK2"/>
    <property type="match status" value="1"/>
</dbReference>
<dbReference type="GO" id="GO:0005537">
    <property type="term" value="F:D-mannose binding"/>
    <property type="evidence" value="ECO:0007669"/>
    <property type="project" value="UniProtKB-KW"/>
</dbReference>
<comment type="subcellular location">
    <subcellularLocation>
        <location evidence="13">Cell junction</location>
        <location evidence="13">Plasmodesma</location>
    </subcellularLocation>
    <subcellularLocation>
        <location evidence="1">Cell membrane</location>
        <topology evidence="1">Single-pass type I membrane protein</topology>
    </subcellularLocation>
</comment>
<dbReference type="PANTHER" id="PTHR32080">
    <property type="entry name" value="ANTIFUNGAL PROTEIN GINKBILOBIN-2-LIKE"/>
    <property type="match status" value="1"/>
</dbReference>
<keyword evidence="9" id="KW-0965">Cell junction</keyword>
<keyword evidence="12" id="KW-1015">Disulfide bond</keyword>
<evidence type="ECO:0000256" key="10">
    <source>
        <dbReference type="ARBA" id="ARBA00023022"/>
    </source>
</evidence>
<comment type="similarity">
    <text evidence="14">Belongs to the cysteine-rich repeat secretory protein family. Plasmodesmata-located proteins (PDLD) subfamily.</text>
</comment>
<evidence type="ECO:0000256" key="4">
    <source>
        <dbReference type="ARBA" id="ARBA00022581"/>
    </source>
</evidence>
<evidence type="ECO:0000313" key="17">
    <source>
        <dbReference type="EMBL" id="OWM81167.1"/>
    </source>
</evidence>
<evidence type="ECO:0000256" key="11">
    <source>
        <dbReference type="ARBA" id="ARBA00023035"/>
    </source>
</evidence>
<dbReference type="AlphaFoldDB" id="A0A218X897"/>
<evidence type="ECO:0000256" key="7">
    <source>
        <dbReference type="ARBA" id="ARBA00022737"/>
    </source>
</evidence>
<evidence type="ECO:0000256" key="13">
    <source>
        <dbReference type="ARBA" id="ARBA00024184"/>
    </source>
</evidence>
<comment type="caution">
    <text evidence="17">The sequence shown here is derived from an EMBL/GenBank/DDBJ whole genome shotgun (WGS) entry which is preliminary data.</text>
</comment>
<evidence type="ECO:0000256" key="8">
    <source>
        <dbReference type="ARBA" id="ARBA00022821"/>
    </source>
</evidence>
<dbReference type="GO" id="GO:0009506">
    <property type="term" value="C:plasmodesma"/>
    <property type="evidence" value="ECO:0007669"/>
    <property type="project" value="UniProtKB-SubCell"/>
</dbReference>